<evidence type="ECO:0000256" key="2">
    <source>
        <dbReference type="ARBA" id="ARBA00022448"/>
    </source>
</evidence>
<evidence type="ECO:0008006" key="10">
    <source>
        <dbReference type="Google" id="ProtNLM"/>
    </source>
</evidence>
<keyword evidence="5 7" id="KW-0472">Membrane</keyword>
<feature type="transmembrane region" description="Helical" evidence="7">
    <location>
        <begin position="53"/>
        <end position="73"/>
    </location>
</feature>
<keyword evidence="4 7" id="KW-1133">Transmembrane helix</keyword>
<sequence>MAASERRSVETAEKQSGKSKTESVHSGTSSDDDDKVLEQIGYVPSFKREFSNLATISFAFSIMGLCSSIATTFNTPLLLGGPSSVTWCWILGATMCFTLGSSIAEIVSAFPTCGGLYTASAQLCPPKHRAIVGWIVGWLNILGQIAGLSSTEFGLANMIWAAVVVAKDGDYVITQGKVVGLFAGLLMFHGLLNCLATRYLARLTTGFVFVNLGATFLIIIVLLAMTPRSEMHPAGYVFGTAGIVNQTGGWNDGIAFLFGLLSVQWTMTDYDATAHISEEVKRAAYAAPSAIFIAVVGTGIIGWILNIVVVLCSGPLENLPGPSGSAFLEIMVMRIGKPGALFLWTFVCFTAFFVCQTALQACSRTVYAFSRDHGLPDRGYFGHVSKWTMTPLRAIWFTTLTGIIPGLLDLASPIAANAIFALTAMALDLSYIIPIFLRRYYRNHPEVMFKPGPFYMGDGWLGWSANVICIVWTLFVCVIFSLPTIMPVTPDNMNYAAVITVGVVVLSGAWYLLGGRTHYKGPSSNIPHYEDAATFGDPKDSKEKISPETA</sequence>
<proteinExistence type="predicted"/>
<comment type="subcellular location">
    <subcellularLocation>
        <location evidence="1">Membrane</location>
        <topology evidence="1">Multi-pass membrane protein</topology>
    </subcellularLocation>
</comment>
<dbReference type="Gene3D" id="1.20.1740.10">
    <property type="entry name" value="Amino acid/polyamine transporter I"/>
    <property type="match status" value="1"/>
</dbReference>
<protein>
    <recommendedName>
        <fullName evidence="10">APC amino acid permease</fullName>
    </recommendedName>
</protein>
<keyword evidence="2" id="KW-0813">Transport</keyword>
<evidence type="ECO:0000256" key="1">
    <source>
        <dbReference type="ARBA" id="ARBA00004141"/>
    </source>
</evidence>
<evidence type="ECO:0000256" key="4">
    <source>
        <dbReference type="ARBA" id="ARBA00022989"/>
    </source>
</evidence>
<name>A0AAW0GA99_9APHY</name>
<dbReference type="PANTHER" id="PTHR45649">
    <property type="entry name" value="AMINO-ACID PERMEASE BAT1"/>
    <property type="match status" value="1"/>
</dbReference>
<keyword evidence="3 7" id="KW-0812">Transmembrane</keyword>
<evidence type="ECO:0000256" key="5">
    <source>
        <dbReference type="ARBA" id="ARBA00023136"/>
    </source>
</evidence>
<feature type="compositionally biased region" description="Basic and acidic residues" evidence="6">
    <location>
        <begin position="1"/>
        <end position="23"/>
    </location>
</feature>
<evidence type="ECO:0000256" key="3">
    <source>
        <dbReference type="ARBA" id="ARBA00022692"/>
    </source>
</evidence>
<accession>A0AAW0GA99</accession>
<evidence type="ECO:0000256" key="6">
    <source>
        <dbReference type="SAM" id="MobiDB-lite"/>
    </source>
</evidence>
<dbReference type="AlphaFoldDB" id="A0AAW0GA99"/>
<dbReference type="PIRSF" id="PIRSF006060">
    <property type="entry name" value="AA_transporter"/>
    <property type="match status" value="1"/>
</dbReference>
<feature type="region of interest" description="Disordered" evidence="6">
    <location>
        <begin position="1"/>
        <end position="32"/>
    </location>
</feature>
<reference evidence="8 9" key="1">
    <citation type="submission" date="2022-09" db="EMBL/GenBank/DDBJ databases">
        <authorList>
            <person name="Palmer J.M."/>
        </authorList>
    </citation>
    <scope>NUCLEOTIDE SEQUENCE [LARGE SCALE GENOMIC DNA]</scope>
    <source>
        <strain evidence="8 9">DSM 7382</strain>
    </source>
</reference>
<gene>
    <name evidence="8" type="ORF">QCA50_008112</name>
</gene>
<evidence type="ECO:0000256" key="7">
    <source>
        <dbReference type="SAM" id="Phobius"/>
    </source>
</evidence>
<feature type="transmembrane region" description="Helical" evidence="7">
    <location>
        <begin position="291"/>
        <end position="316"/>
    </location>
</feature>
<feature type="transmembrane region" description="Helical" evidence="7">
    <location>
        <begin position="207"/>
        <end position="225"/>
    </location>
</feature>
<feature type="region of interest" description="Disordered" evidence="6">
    <location>
        <begin position="530"/>
        <end position="550"/>
    </location>
</feature>
<organism evidence="8 9">
    <name type="scientific">Cerrena zonata</name>
    <dbReference type="NCBI Taxonomy" id="2478898"/>
    <lineage>
        <taxon>Eukaryota</taxon>
        <taxon>Fungi</taxon>
        <taxon>Dikarya</taxon>
        <taxon>Basidiomycota</taxon>
        <taxon>Agaricomycotina</taxon>
        <taxon>Agaricomycetes</taxon>
        <taxon>Polyporales</taxon>
        <taxon>Cerrenaceae</taxon>
        <taxon>Cerrena</taxon>
    </lineage>
</organism>
<feature type="transmembrane region" description="Helical" evidence="7">
    <location>
        <begin position="458"/>
        <end position="482"/>
    </location>
</feature>
<dbReference type="Pfam" id="PF13520">
    <property type="entry name" value="AA_permease_2"/>
    <property type="match status" value="1"/>
</dbReference>
<dbReference type="GO" id="GO:0022857">
    <property type="term" value="F:transmembrane transporter activity"/>
    <property type="evidence" value="ECO:0007669"/>
    <property type="project" value="InterPro"/>
</dbReference>
<evidence type="ECO:0000313" key="9">
    <source>
        <dbReference type="Proteomes" id="UP001385951"/>
    </source>
</evidence>
<feature type="transmembrane region" description="Helical" evidence="7">
    <location>
        <begin position="390"/>
        <end position="408"/>
    </location>
</feature>
<keyword evidence="9" id="KW-1185">Reference proteome</keyword>
<feature type="transmembrane region" description="Helical" evidence="7">
    <location>
        <begin position="178"/>
        <end position="201"/>
    </location>
</feature>
<dbReference type="InterPro" id="IPR002293">
    <property type="entry name" value="AA/rel_permease1"/>
</dbReference>
<comment type="caution">
    <text evidence="8">The sequence shown here is derived from an EMBL/GenBank/DDBJ whole genome shotgun (WGS) entry which is preliminary data.</text>
</comment>
<dbReference type="PANTHER" id="PTHR45649:SF9">
    <property type="entry name" value="AMINO-ACID PERMEASE 2"/>
    <property type="match status" value="1"/>
</dbReference>
<evidence type="ECO:0000313" key="8">
    <source>
        <dbReference type="EMBL" id="KAK7688574.1"/>
    </source>
</evidence>
<dbReference type="GO" id="GO:0016020">
    <property type="term" value="C:membrane"/>
    <property type="evidence" value="ECO:0007669"/>
    <property type="project" value="UniProtKB-SubCell"/>
</dbReference>
<feature type="transmembrane region" description="Helical" evidence="7">
    <location>
        <begin position="494"/>
        <end position="513"/>
    </location>
</feature>
<dbReference type="EMBL" id="JASBNA010000010">
    <property type="protein sequence ID" value="KAK7688574.1"/>
    <property type="molecule type" value="Genomic_DNA"/>
</dbReference>
<feature type="transmembrane region" description="Helical" evidence="7">
    <location>
        <begin position="414"/>
        <end position="437"/>
    </location>
</feature>
<dbReference type="Proteomes" id="UP001385951">
    <property type="component" value="Unassembled WGS sequence"/>
</dbReference>
<feature type="compositionally biased region" description="Basic and acidic residues" evidence="6">
    <location>
        <begin position="537"/>
        <end position="550"/>
    </location>
</feature>
<feature type="transmembrane region" description="Helical" evidence="7">
    <location>
        <begin position="341"/>
        <end position="369"/>
    </location>
</feature>